<feature type="transmembrane region" description="Helical" evidence="8">
    <location>
        <begin position="206"/>
        <end position="230"/>
    </location>
</feature>
<keyword evidence="10" id="KW-1185">Reference proteome</keyword>
<name>A0A0L0SX50_ALLM3</name>
<dbReference type="GO" id="GO:0015250">
    <property type="term" value="F:water channel activity"/>
    <property type="evidence" value="ECO:0007669"/>
    <property type="project" value="TreeGrafter"/>
</dbReference>
<feature type="transmembrane region" description="Helical" evidence="8">
    <location>
        <begin position="112"/>
        <end position="132"/>
    </location>
</feature>
<dbReference type="NCBIfam" id="TIGR00861">
    <property type="entry name" value="MIP"/>
    <property type="match status" value="1"/>
</dbReference>
<dbReference type="PRINTS" id="PR00783">
    <property type="entry name" value="MINTRINSICP"/>
</dbReference>
<feature type="transmembrane region" description="Helical" evidence="8">
    <location>
        <begin position="65"/>
        <end position="83"/>
    </location>
</feature>
<feature type="transmembrane region" description="Helical" evidence="8">
    <location>
        <begin position="174"/>
        <end position="194"/>
    </location>
</feature>
<dbReference type="Gene3D" id="1.20.1080.10">
    <property type="entry name" value="Glycerol uptake facilitator protein"/>
    <property type="match status" value="1"/>
</dbReference>
<dbReference type="GO" id="GO:0015254">
    <property type="term" value="F:glycerol channel activity"/>
    <property type="evidence" value="ECO:0007669"/>
    <property type="project" value="TreeGrafter"/>
</dbReference>
<feature type="transmembrane region" description="Helical" evidence="8">
    <location>
        <begin position="33"/>
        <end position="53"/>
    </location>
</feature>
<dbReference type="OrthoDB" id="3222at2759"/>
<dbReference type="Proteomes" id="UP000054350">
    <property type="component" value="Unassembled WGS sequence"/>
</dbReference>
<dbReference type="SUPFAM" id="SSF81338">
    <property type="entry name" value="Aquaporin-like"/>
    <property type="match status" value="1"/>
</dbReference>
<reference evidence="9 10" key="1">
    <citation type="submission" date="2009-11" db="EMBL/GenBank/DDBJ databases">
        <title>Annotation of Allomyces macrogynus ATCC 38327.</title>
        <authorList>
            <consortium name="The Broad Institute Genome Sequencing Platform"/>
            <person name="Russ C."/>
            <person name="Cuomo C."/>
            <person name="Burger G."/>
            <person name="Gray M.W."/>
            <person name="Holland P.W.H."/>
            <person name="King N."/>
            <person name="Lang F.B.F."/>
            <person name="Roger A.J."/>
            <person name="Ruiz-Trillo I."/>
            <person name="Young S.K."/>
            <person name="Zeng Q."/>
            <person name="Gargeya S."/>
            <person name="Fitzgerald M."/>
            <person name="Haas B."/>
            <person name="Abouelleil A."/>
            <person name="Alvarado L."/>
            <person name="Arachchi H.M."/>
            <person name="Berlin A."/>
            <person name="Chapman S.B."/>
            <person name="Gearin G."/>
            <person name="Goldberg J."/>
            <person name="Griggs A."/>
            <person name="Gujja S."/>
            <person name="Hansen M."/>
            <person name="Heiman D."/>
            <person name="Howarth C."/>
            <person name="Larimer J."/>
            <person name="Lui A."/>
            <person name="MacDonald P.J.P."/>
            <person name="McCowen C."/>
            <person name="Montmayeur A."/>
            <person name="Murphy C."/>
            <person name="Neiman D."/>
            <person name="Pearson M."/>
            <person name="Priest M."/>
            <person name="Roberts A."/>
            <person name="Saif S."/>
            <person name="Shea T."/>
            <person name="Sisk P."/>
            <person name="Stolte C."/>
            <person name="Sykes S."/>
            <person name="Wortman J."/>
            <person name="Nusbaum C."/>
            <person name="Birren B."/>
        </authorList>
    </citation>
    <scope>NUCLEOTIDE SEQUENCE [LARGE SCALE GENOMIC DNA]</scope>
    <source>
        <strain evidence="9 10">ATCC 38327</strain>
    </source>
</reference>
<sequence length="288" mass="30468">MADSKPTAASLEQGSLKVKGNALTRFQQQYREYLGEFFGTFVMLLFGDGVVAQTVLSNGSAGDHLSIHIGWCLAVVFGIYVSGHQSGAHLNPSVTVSLAVHQGFPWRKVPGYILAQMLGAFLAAIVVFLNYYSAIDAFDGGVRTVPQRNAPKEVSSIATAGIFATYPAAYMTTVGAFFSEFIATSILLAGIYAVGDARNSVAPKTYGPIAVGLLVLSIGVALGVETGYALNPARDFGPRLASFVCGYGADVFTAFEGYFWIPIVAPVLGGVFGGYLFKAFCFFGEADN</sequence>
<evidence type="ECO:0000256" key="6">
    <source>
        <dbReference type="ARBA" id="ARBA00023136"/>
    </source>
</evidence>
<evidence type="ECO:0000256" key="3">
    <source>
        <dbReference type="ARBA" id="ARBA00022448"/>
    </source>
</evidence>
<keyword evidence="5 8" id="KW-1133">Transmembrane helix</keyword>
<evidence type="ECO:0000256" key="5">
    <source>
        <dbReference type="ARBA" id="ARBA00022989"/>
    </source>
</evidence>
<feature type="transmembrane region" description="Helical" evidence="8">
    <location>
        <begin position="257"/>
        <end position="277"/>
    </location>
</feature>
<dbReference type="STRING" id="578462.A0A0L0SX50"/>
<evidence type="ECO:0000256" key="4">
    <source>
        <dbReference type="ARBA" id="ARBA00022692"/>
    </source>
</evidence>
<dbReference type="EMBL" id="GG745351">
    <property type="protein sequence ID" value="KNE66934.1"/>
    <property type="molecule type" value="Genomic_DNA"/>
</dbReference>
<protein>
    <submittedName>
        <fullName evidence="9">MIP family channel protein</fullName>
    </submittedName>
</protein>
<dbReference type="GO" id="GO:0005886">
    <property type="term" value="C:plasma membrane"/>
    <property type="evidence" value="ECO:0007669"/>
    <property type="project" value="TreeGrafter"/>
</dbReference>
<organism evidence="9 10">
    <name type="scientific">Allomyces macrogynus (strain ATCC 38327)</name>
    <name type="common">Allomyces javanicus var. macrogynus</name>
    <dbReference type="NCBI Taxonomy" id="578462"/>
    <lineage>
        <taxon>Eukaryota</taxon>
        <taxon>Fungi</taxon>
        <taxon>Fungi incertae sedis</taxon>
        <taxon>Blastocladiomycota</taxon>
        <taxon>Blastocladiomycetes</taxon>
        <taxon>Blastocladiales</taxon>
        <taxon>Blastocladiaceae</taxon>
        <taxon>Allomyces</taxon>
    </lineage>
</organism>
<evidence type="ECO:0000256" key="2">
    <source>
        <dbReference type="ARBA" id="ARBA00006175"/>
    </source>
</evidence>
<dbReference type="PROSITE" id="PS00221">
    <property type="entry name" value="MIP"/>
    <property type="match status" value="1"/>
</dbReference>
<dbReference type="AlphaFoldDB" id="A0A0L0SX50"/>
<evidence type="ECO:0000313" key="10">
    <source>
        <dbReference type="Proteomes" id="UP000054350"/>
    </source>
</evidence>
<dbReference type="InterPro" id="IPR022357">
    <property type="entry name" value="MIP_CS"/>
</dbReference>
<dbReference type="CDD" id="cd00333">
    <property type="entry name" value="MIP"/>
    <property type="match status" value="1"/>
</dbReference>
<gene>
    <name evidence="9" type="ORF">AMAG_11409</name>
</gene>
<proteinExistence type="inferred from homology"/>
<keyword evidence="3 7" id="KW-0813">Transport</keyword>
<evidence type="ECO:0000256" key="7">
    <source>
        <dbReference type="RuleBase" id="RU000477"/>
    </source>
</evidence>
<dbReference type="PANTHER" id="PTHR43829:SF9">
    <property type="entry name" value="AQUAPORIN-9"/>
    <property type="match status" value="1"/>
</dbReference>
<evidence type="ECO:0000256" key="1">
    <source>
        <dbReference type="ARBA" id="ARBA00004141"/>
    </source>
</evidence>
<reference evidence="10" key="2">
    <citation type="submission" date="2009-11" db="EMBL/GenBank/DDBJ databases">
        <title>The Genome Sequence of Allomyces macrogynus strain ATCC 38327.</title>
        <authorList>
            <consortium name="The Broad Institute Genome Sequencing Platform"/>
            <person name="Russ C."/>
            <person name="Cuomo C."/>
            <person name="Shea T."/>
            <person name="Young S.K."/>
            <person name="Zeng Q."/>
            <person name="Koehrsen M."/>
            <person name="Haas B."/>
            <person name="Borodovsky M."/>
            <person name="Guigo R."/>
            <person name="Alvarado L."/>
            <person name="Berlin A."/>
            <person name="Borenstein D."/>
            <person name="Chen Z."/>
            <person name="Engels R."/>
            <person name="Freedman E."/>
            <person name="Gellesch M."/>
            <person name="Goldberg J."/>
            <person name="Griggs A."/>
            <person name="Gujja S."/>
            <person name="Heiman D."/>
            <person name="Hepburn T."/>
            <person name="Howarth C."/>
            <person name="Jen D."/>
            <person name="Larson L."/>
            <person name="Lewis B."/>
            <person name="Mehta T."/>
            <person name="Park D."/>
            <person name="Pearson M."/>
            <person name="Roberts A."/>
            <person name="Saif S."/>
            <person name="Shenoy N."/>
            <person name="Sisk P."/>
            <person name="Stolte C."/>
            <person name="Sykes S."/>
            <person name="Walk T."/>
            <person name="White J."/>
            <person name="Yandava C."/>
            <person name="Burger G."/>
            <person name="Gray M.W."/>
            <person name="Holland P.W.H."/>
            <person name="King N."/>
            <person name="Lang F.B.F."/>
            <person name="Roger A.J."/>
            <person name="Ruiz-Trillo I."/>
            <person name="Lander E."/>
            <person name="Nusbaum C."/>
        </authorList>
    </citation>
    <scope>NUCLEOTIDE SEQUENCE [LARGE SCALE GENOMIC DNA]</scope>
    <source>
        <strain evidence="10">ATCC 38327</strain>
    </source>
</reference>
<dbReference type="InterPro" id="IPR050363">
    <property type="entry name" value="MIP/Aquaporin"/>
</dbReference>
<comment type="subcellular location">
    <subcellularLocation>
        <location evidence="1">Membrane</location>
        <topology evidence="1">Multi-pass membrane protein</topology>
    </subcellularLocation>
</comment>
<dbReference type="InterPro" id="IPR000425">
    <property type="entry name" value="MIP"/>
</dbReference>
<dbReference type="eggNOG" id="KOG0224">
    <property type="taxonomic scope" value="Eukaryota"/>
</dbReference>
<comment type="similarity">
    <text evidence="2 7">Belongs to the MIP/aquaporin (TC 1.A.8) family.</text>
</comment>
<evidence type="ECO:0000313" key="9">
    <source>
        <dbReference type="EMBL" id="KNE66934.1"/>
    </source>
</evidence>
<accession>A0A0L0SX50</accession>
<dbReference type="Pfam" id="PF00230">
    <property type="entry name" value="MIP"/>
    <property type="match status" value="1"/>
</dbReference>
<keyword evidence="4 7" id="KW-0812">Transmembrane</keyword>
<dbReference type="InterPro" id="IPR023271">
    <property type="entry name" value="Aquaporin-like"/>
</dbReference>
<dbReference type="PANTHER" id="PTHR43829">
    <property type="entry name" value="AQUAPORIN OR AQUAGLYCEROPORIN RELATED"/>
    <property type="match status" value="1"/>
</dbReference>
<dbReference type="OMA" id="VHIGFTL"/>
<dbReference type="VEuPathDB" id="FungiDB:AMAG_11409"/>
<keyword evidence="6 8" id="KW-0472">Membrane</keyword>
<evidence type="ECO:0000256" key="8">
    <source>
        <dbReference type="SAM" id="Phobius"/>
    </source>
</evidence>